<feature type="compositionally biased region" description="Polar residues" evidence="1">
    <location>
        <begin position="1563"/>
        <end position="1573"/>
    </location>
</feature>
<feature type="region of interest" description="Disordered" evidence="1">
    <location>
        <begin position="1"/>
        <end position="396"/>
    </location>
</feature>
<dbReference type="SMART" id="SM00222">
    <property type="entry name" value="Sec7"/>
    <property type="match status" value="1"/>
</dbReference>
<dbReference type="Gene3D" id="1.10.1000.11">
    <property type="entry name" value="Arf Nucleotide-binding Site Opener,domain 2"/>
    <property type="match status" value="1"/>
</dbReference>
<feature type="compositionally biased region" description="Polar residues" evidence="1">
    <location>
        <begin position="1386"/>
        <end position="1398"/>
    </location>
</feature>
<proteinExistence type="predicted"/>
<evidence type="ECO:0008006" key="6">
    <source>
        <dbReference type="Google" id="ProtNLM"/>
    </source>
</evidence>
<feature type="compositionally biased region" description="Basic and acidic residues" evidence="1">
    <location>
        <begin position="123"/>
        <end position="138"/>
    </location>
</feature>
<sequence length="1696" mass="185250">MDLQSNPDAGPSRCTPPTTPSNKPKRRSWFSLTPPVHLTTSSPTGSGISRRPSMAQEEEHEEHELAIVGHDAEGERVVESGPSVISVTEPVRTDMVSEDHGEMLNINGEPEKASKLKKKRKSKIDPDGEVLRLQDLPHKPPLPEPMPPPSAFTSRTFTRAASDRHPFPIPDSPWIPDYHPPRSSSLTHPTPTSTFPRRSFEKAHPPLPYDRPLPPLPPNKLSLDAVKGDENATPPPLPRGIVVTPSSPHKPTDFEVVKTQISGPSRRRSGSLARSNTPLASRSSPDKVQKSSPIGLGLPPAVHRRSSPEKDVNRVAVSSPLPNRNLSPGSRISSVDEGGRPSSSRDSSRERRDMKAQHVKRVRSMSGILRIDDAPNSSRISLAGHSHDGIPADTGERKSSRVLEWLGVRRTPRRPKSVGKLKADDTGEELQDRGRAGGPQSIGFNMDSHRLPSPVPSIANSSRTSSPVMMIRPGLPAAPSTTTVVPSPGGKLSALFHRRASAKQESSPAGTSTSELPNIITTPPLPHRNGTAMSSQSSLVLPPIQSVSSPINISHVISGAETPHVGSETEELLYAESLSRWGPGIRPWMDGLEGGQQSSSSSLHTPLEPLPESNPLDLASATAPRPSKETRPRAWSDAPAPSPDEIIFPALQPDLNHGSSNPTPVRPRLGARTNSNNSAIIDRMRNVFTRSSSRQRSQTVSRISGRDLDEFGVVRPGRLEDRTRVPSSSSSSMISPASIPGFHLDSPPLPVSNSDRLILLDEPLSRSPRNSFSASSPLATSVQPPSTAVSKRFARARASTVSSVGPSSASLLPPSPNIYPIAATPPRRRPSVIHRISTGLLGSSPKATGLFPLPPRSSGSASSTFTNGLPNNGSSVALSLTTSPRPSTSSVPGATAKHSVNVPAIEADESAQDWLARVMTTIGRVDIAGVLATRADPFHAEALRLYMGRFDFVHQPLDVALRMLLLQMSLPKETQQIDRVIEAFATRYEECEPLLFGKPDNTYVLAFSMLMLHTDHFNAHNKSKMTKADYVRNTRLEGVLPIVLEVFYDNITAEEFIFMDDDEVSRPTLNPGPGGRSRSNTLSGLSVNSSSTAMAQSKPSSIDVYGMINNAQLRNLEHEVRHHFPIEDHLSAMGTLPALHVERLHRAFIRAKIMPLPSPSKRKLSSKLNNSSRPTSPLTLAGQGTTMQVAKIARVLVRKHDSIDIAGKKARKWRPTIVVLTPSQMLLYKDSTPKVAPVEVVGGESVEVAFPSGQPEEMLSLKDALAVYDKRSKHHTGPYTFRFVMPLGRQYVIQLLQEGEMNEWIGLVNYASAFRTAGIRMRAAMTEKEPFSSATMPISRVSAEIGRDSERKIYGEPMQRGVSDSGQRLRSQMKGDDMEKIDDRNFSSNPNESHNPYLTTNTHALSLQAAQSARWQAIDEKIRALSEKADQVDSFIQTSFQLARNIAILTPFLKSSRDRLVAALPGLAHPLRQDRLESAKLRIWIIILRNHMAREKRESARLRSSVMDNMGIGLRDAKSPREVGMRSSRGDSSPMPSPSNSPLSQSGVSDLQVEYGEQEDISGVTTSKPTTSRVKSDEKDQDNHIRPDGNAQGNAMDDEDEDNEEGDNLDVSPDDRRNSEGESVVDPLHRSQSQTSIHSVESFHSIGLGEKDELGDRPGARRSKSEDVLRRGIEQMEIEMENGKRAEDHRVDTWVR</sequence>
<feature type="compositionally biased region" description="Polar residues" evidence="1">
    <location>
        <begin position="1630"/>
        <end position="1639"/>
    </location>
</feature>
<feature type="compositionally biased region" description="Polar residues" evidence="1">
    <location>
        <begin position="320"/>
        <end position="333"/>
    </location>
</feature>
<dbReference type="PANTHER" id="PTHR10663:SF405">
    <property type="entry name" value="ARF GUANINE NUCLEOTIDE EXCHANGE FACTOR SYT1"/>
    <property type="match status" value="1"/>
</dbReference>
<evidence type="ECO:0000259" key="3">
    <source>
        <dbReference type="PROSITE" id="PS50190"/>
    </source>
</evidence>
<dbReference type="GO" id="GO:0032012">
    <property type="term" value="P:regulation of ARF protein signal transduction"/>
    <property type="evidence" value="ECO:0007669"/>
    <property type="project" value="InterPro"/>
</dbReference>
<dbReference type="SMART" id="SM00233">
    <property type="entry name" value="PH"/>
    <property type="match status" value="1"/>
</dbReference>
<feature type="compositionally biased region" description="Polar residues" evidence="1">
    <location>
        <begin position="272"/>
        <end position="283"/>
    </location>
</feature>
<reference evidence="4 5" key="1">
    <citation type="submission" date="2016-06" db="EMBL/GenBank/DDBJ databases">
        <title>Evolution of pathogenesis and genome organization in the Tremellales.</title>
        <authorList>
            <person name="Cuomo C."/>
            <person name="Litvintseva A."/>
            <person name="Heitman J."/>
            <person name="Chen Y."/>
            <person name="Sun S."/>
            <person name="Springer D."/>
            <person name="Dromer F."/>
            <person name="Young S."/>
            <person name="Zeng Q."/>
            <person name="Chapman S."/>
            <person name="Gujja S."/>
            <person name="Saif S."/>
            <person name="Birren B."/>
        </authorList>
    </citation>
    <scope>NUCLEOTIDE SEQUENCE [LARGE SCALE GENOMIC DNA]</scope>
    <source>
        <strain evidence="4 5">ATCC 28783</strain>
    </source>
</reference>
<accession>A0A4Q1BV00</accession>
<gene>
    <name evidence="4" type="ORF">M231_00694</name>
</gene>
<feature type="compositionally biased region" description="Pro residues" evidence="1">
    <location>
        <begin position="205"/>
        <end position="218"/>
    </location>
</feature>
<dbReference type="InterPro" id="IPR000904">
    <property type="entry name" value="Sec7_dom"/>
</dbReference>
<feature type="compositionally biased region" description="Low complexity" evidence="1">
    <location>
        <begin position="878"/>
        <end position="890"/>
    </location>
</feature>
<feature type="region of interest" description="Disordered" evidence="1">
    <location>
        <begin position="875"/>
        <end position="895"/>
    </location>
</feature>
<comment type="caution">
    <text evidence="4">The sequence shown here is derived from an EMBL/GenBank/DDBJ whole genome shotgun (WGS) entry which is preliminary data.</text>
</comment>
<feature type="compositionally biased region" description="Basic and acidic residues" evidence="1">
    <location>
        <begin position="1373"/>
        <end position="1385"/>
    </location>
</feature>
<dbReference type="PANTHER" id="PTHR10663">
    <property type="entry name" value="GUANYL-NUCLEOTIDE EXCHANGE FACTOR"/>
    <property type="match status" value="1"/>
</dbReference>
<dbReference type="InterPro" id="IPR011993">
    <property type="entry name" value="PH-like_dom_sf"/>
</dbReference>
<feature type="domain" description="SEC7" evidence="3">
    <location>
        <begin position="867"/>
        <end position="1067"/>
    </location>
</feature>
<feature type="region of interest" description="Disordered" evidence="1">
    <location>
        <begin position="1511"/>
        <end position="1668"/>
    </location>
</feature>
<feature type="compositionally biased region" description="Low complexity" evidence="1">
    <location>
        <begin position="1532"/>
        <end position="1549"/>
    </location>
</feature>
<feature type="region of interest" description="Disordered" evidence="1">
    <location>
        <begin position="719"/>
        <end position="740"/>
    </location>
</feature>
<dbReference type="PROSITE" id="PS50190">
    <property type="entry name" value="SEC7"/>
    <property type="match status" value="1"/>
</dbReference>
<evidence type="ECO:0000256" key="1">
    <source>
        <dbReference type="SAM" id="MobiDB-lite"/>
    </source>
</evidence>
<evidence type="ECO:0000313" key="4">
    <source>
        <dbReference type="EMBL" id="RXK41973.1"/>
    </source>
</evidence>
<dbReference type="OrthoDB" id="430364at2759"/>
<feature type="compositionally biased region" description="Basic and acidic residues" evidence="1">
    <location>
        <begin position="1649"/>
        <end position="1668"/>
    </location>
</feature>
<dbReference type="Proteomes" id="UP000289152">
    <property type="component" value="Unassembled WGS sequence"/>
</dbReference>
<dbReference type="InterPro" id="IPR035999">
    <property type="entry name" value="Sec7_dom_sf"/>
</dbReference>
<feature type="region of interest" description="Disordered" evidence="1">
    <location>
        <begin position="1159"/>
        <end position="1181"/>
    </location>
</feature>
<feature type="compositionally biased region" description="Basic and acidic residues" evidence="1">
    <location>
        <begin position="1515"/>
        <end position="1524"/>
    </location>
</feature>
<dbReference type="Pfam" id="PF00169">
    <property type="entry name" value="PH"/>
    <property type="match status" value="1"/>
</dbReference>
<dbReference type="InterPro" id="IPR023394">
    <property type="entry name" value="Sec7_C_sf"/>
</dbReference>
<feature type="compositionally biased region" description="Low complexity" evidence="1">
    <location>
        <begin position="181"/>
        <end position="194"/>
    </location>
</feature>
<dbReference type="SUPFAM" id="SSF48425">
    <property type="entry name" value="Sec7 domain"/>
    <property type="match status" value="1"/>
</dbReference>
<feature type="compositionally biased region" description="Pro residues" evidence="1">
    <location>
        <begin position="139"/>
        <end position="150"/>
    </location>
</feature>
<protein>
    <recommendedName>
        <fullName evidence="6">SEC7 domain-containing protein</fullName>
    </recommendedName>
</protein>
<feature type="compositionally biased region" description="Acidic residues" evidence="1">
    <location>
        <begin position="1596"/>
        <end position="1608"/>
    </location>
</feature>
<feature type="compositionally biased region" description="Basic and acidic residues" evidence="1">
    <location>
        <begin position="62"/>
        <end position="78"/>
    </location>
</feature>
<dbReference type="EMBL" id="SDIL01000004">
    <property type="protein sequence ID" value="RXK41973.1"/>
    <property type="molecule type" value="Genomic_DNA"/>
</dbReference>
<name>A0A4Q1BV00_TREME</name>
<dbReference type="PROSITE" id="PS50003">
    <property type="entry name" value="PH_DOMAIN"/>
    <property type="match status" value="1"/>
</dbReference>
<dbReference type="InterPro" id="IPR001849">
    <property type="entry name" value="PH_domain"/>
</dbReference>
<feature type="region of interest" description="Disordered" evidence="1">
    <location>
        <begin position="1356"/>
        <end position="1398"/>
    </location>
</feature>
<feature type="compositionally biased region" description="Basic and acidic residues" evidence="1">
    <location>
        <begin position="91"/>
        <end position="102"/>
    </location>
</feature>
<feature type="region of interest" description="Disordered" evidence="1">
    <location>
        <begin position="1067"/>
        <end position="1094"/>
    </location>
</feature>
<dbReference type="GO" id="GO:0005085">
    <property type="term" value="F:guanyl-nucleotide exchange factor activity"/>
    <property type="evidence" value="ECO:0007669"/>
    <property type="project" value="InterPro"/>
</dbReference>
<dbReference type="InParanoid" id="A0A4Q1BV00"/>
<feature type="region of interest" description="Disordered" evidence="1">
    <location>
        <begin position="414"/>
        <end position="452"/>
    </location>
</feature>
<keyword evidence="5" id="KW-1185">Reference proteome</keyword>
<feature type="compositionally biased region" description="Polar residues" evidence="1">
    <location>
        <begin position="38"/>
        <end position="47"/>
    </location>
</feature>
<evidence type="ECO:0000313" key="5">
    <source>
        <dbReference type="Proteomes" id="UP000289152"/>
    </source>
</evidence>
<feature type="compositionally biased region" description="Basic and acidic residues" evidence="1">
    <location>
        <begin position="346"/>
        <end position="356"/>
    </location>
</feature>
<feature type="domain" description="PH" evidence="2">
    <location>
        <begin position="1189"/>
        <end position="1313"/>
    </location>
</feature>
<dbReference type="STRING" id="5217.A0A4Q1BV00"/>
<dbReference type="Gene3D" id="2.30.29.30">
    <property type="entry name" value="Pleckstrin-homology domain (PH domain)/Phosphotyrosine-binding domain (PTB)"/>
    <property type="match status" value="1"/>
</dbReference>
<feature type="compositionally biased region" description="Low complexity" evidence="1">
    <location>
        <begin position="726"/>
        <end position="740"/>
    </location>
</feature>
<feature type="compositionally biased region" description="Low complexity" evidence="1">
    <location>
        <begin position="595"/>
        <end position="613"/>
    </location>
</feature>
<feature type="compositionally biased region" description="Basic and acidic residues" evidence="1">
    <location>
        <begin position="385"/>
        <end position="396"/>
    </location>
</feature>
<dbReference type="VEuPathDB" id="FungiDB:TREMEDRAFT_61872"/>
<feature type="compositionally biased region" description="Basic and acidic residues" evidence="1">
    <location>
        <begin position="421"/>
        <end position="435"/>
    </location>
</feature>
<dbReference type="SUPFAM" id="SSF50729">
    <property type="entry name" value="PH domain-like"/>
    <property type="match status" value="1"/>
</dbReference>
<feature type="compositionally biased region" description="Basic and acidic residues" evidence="1">
    <location>
        <begin position="1574"/>
        <end position="1587"/>
    </location>
</feature>
<feature type="compositionally biased region" description="Polar residues" evidence="1">
    <location>
        <begin position="1077"/>
        <end position="1094"/>
    </location>
</feature>
<feature type="region of interest" description="Disordered" evidence="1">
    <location>
        <begin position="586"/>
        <end position="673"/>
    </location>
</feature>
<organism evidence="4 5">
    <name type="scientific">Tremella mesenterica</name>
    <name type="common">Jelly fungus</name>
    <dbReference type="NCBI Taxonomy" id="5217"/>
    <lineage>
        <taxon>Eukaryota</taxon>
        <taxon>Fungi</taxon>
        <taxon>Dikarya</taxon>
        <taxon>Basidiomycota</taxon>
        <taxon>Agaricomycotina</taxon>
        <taxon>Tremellomycetes</taxon>
        <taxon>Tremellales</taxon>
        <taxon>Tremellaceae</taxon>
        <taxon>Tremella</taxon>
    </lineage>
</organism>
<dbReference type="Pfam" id="PF01369">
    <property type="entry name" value="Sec7"/>
    <property type="match status" value="1"/>
</dbReference>
<evidence type="ECO:0000259" key="2">
    <source>
        <dbReference type="PROSITE" id="PS50003"/>
    </source>
</evidence>